<gene>
    <name evidence="6" type="ORF">GCM10020260_08900</name>
</gene>
<evidence type="ECO:0000259" key="4">
    <source>
        <dbReference type="PROSITE" id="PS51077"/>
    </source>
</evidence>
<keyword evidence="2" id="KW-0238">DNA-binding</keyword>
<dbReference type="InterPro" id="IPR050707">
    <property type="entry name" value="HTH_MetabolicPath_Reg"/>
</dbReference>
<dbReference type="InterPro" id="IPR029016">
    <property type="entry name" value="GAF-like_dom_sf"/>
</dbReference>
<organism evidence="6 7">
    <name type="scientific">Nesterenkonia halobia</name>
    <dbReference type="NCBI Taxonomy" id="37922"/>
    <lineage>
        <taxon>Bacteria</taxon>
        <taxon>Bacillati</taxon>
        <taxon>Actinomycetota</taxon>
        <taxon>Actinomycetes</taxon>
        <taxon>Micrococcales</taxon>
        <taxon>Micrococcaceae</taxon>
        <taxon>Nesterenkonia</taxon>
    </lineage>
</organism>
<dbReference type="InterPro" id="IPR036390">
    <property type="entry name" value="WH_DNA-bd_sf"/>
</dbReference>
<dbReference type="SUPFAM" id="SSF55781">
    <property type="entry name" value="GAF domain-like"/>
    <property type="match status" value="1"/>
</dbReference>
<dbReference type="Pfam" id="PF01614">
    <property type="entry name" value="IclR_C"/>
    <property type="match status" value="1"/>
</dbReference>
<keyword evidence="7" id="KW-1185">Reference proteome</keyword>
<protein>
    <submittedName>
        <fullName evidence="6">IclR family transcriptional regulator</fullName>
    </submittedName>
</protein>
<comment type="caution">
    <text evidence="6">The sequence shown here is derived from an EMBL/GenBank/DDBJ whole genome shotgun (WGS) entry which is preliminary data.</text>
</comment>
<evidence type="ECO:0000256" key="3">
    <source>
        <dbReference type="ARBA" id="ARBA00023163"/>
    </source>
</evidence>
<dbReference type="PROSITE" id="PS51077">
    <property type="entry name" value="HTH_ICLR"/>
    <property type="match status" value="1"/>
</dbReference>
<feature type="domain" description="HTH iclR-type" evidence="4">
    <location>
        <begin position="10"/>
        <end position="71"/>
    </location>
</feature>
<sequence>MSQSPDRDPSPAVTRSLRILDLLAEADGRPLPPAEIARTLSLAKSSTTNLIAALEDGGMLRRSPQGCTLGRRTAEIGGSYAEQFNQAREFYAVCEASEVLAGHVVQMTVLAGLDALYLARHEGRRRYRLGTPLGSRLPATLTAAGNAHLMRMSDEEIIELVGPTEPFPQLTRDSVVDLAGLLDKIRRGRRRGYTVDVNESVHGVTGIAVPLEPWTPSDPPFALGVPLPAEEADEDSVGCVAAALQDAVAQLSNPFARRTS</sequence>
<dbReference type="Gene3D" id="1.10.10.10">
    <property type="entry name" value="Winged helix-like DNA-binding domain superfamily/Winged helix DNA-binding domain"/>
    <property type="match status" value="1"/>
</dbReference>
<name>A0ABP6RE08_9MICC</name>
<reference evidence="7" key="1">
    <citation type="journal article" date="2019" name="Int. J. Syst. Evol. Microbiol.">
        <title>The Global Catalogue of Microorganisms (GCM) 10K type strain sequencing project: providing services to taxonomists for standard genome sequencing and annotation.</title>
        <authorList>
            <consortium name="The Broad Institute Genomics Platform"/>
            <consortium name="The Broad Institute Genome Sequencing Center for Infectious Disease"/>
            <person name="Wu L."/>
            <person name="Ma J."/>
        </authorList>
    </citation>
    <scope>NUCLEOTIDE SEQUENCE [LARGE SCALE GENOMIC DNA]</scope>
    <source>
        <strain evidence="7">JCM 11483</strain>
    </source>
</reference>
<dbReference type="PANTHER" id="PTHR30136">
    <property type="entry name" value="HELIX-TURN-HELIX TRANSCRIPTIONAL REGULATOR, ICLR FAMILY"/>
    <property type="match status" value="1"/>
</dbReference>
<evidence type="ECO:0000259" key="5">
    <source>
        <dbReference type="PROSITE" id="PS51078"/>
    </source>
</evidence>
<proteinExistence type="predicted"/>
<dbReference type="InterPro" id="IPR005471">
    <property type="entry name" value="Tscrpt_reg_IclR_N"/>
</dbReference>
<evidence type="ECO:0000313" key="6">
    <source>
        <dbReference type="EMBL" id="GAA3282214.1"/>
    </source>
</evidence>
<keyword evidence="3" id="KW-0804">Transcription</keyword>
<dbReference type="RefSeq" id="WP_344718596.1">
    <property type="nucleotide sequence ID" value="NZ_BAAAYG010000003.1"/>
</dbReference>
<accession>A0ABP6RE08</accession>
<dbReference type="EMBL" id="BAAAYG010000003">
    <property type="protein sequence ID" value="GAA3282214.1"/>
    <property type="molecule type" value="Genomic_DNA"/>
</dbReference>
<evidence type="ECO:0000313" key="7">
    <source>
        <dbReference type="Proteomes" id="UP001501736"/>
    </source>
</evidence>
<dbReference type="PANTHER" id="PTHR30136:SF24">
    <property type="entry name" value="HTH-TYPE TRANSCRIPTIONAL REPRESSOR ALLR"/>
    <property type="match status" value="1"/>
</dbReference>
<evidence type="ECO:0000256" key="1">
    <source>
        <dbReference type="ARBA" id="ARBA00023015"/>
    </source>
</evidence>
<feature type="domain" description="IclR-ED" evidence="5">
    <location>
        <begin position="72"/>
        <end position="257"/>
    </location>
</feature>
<keyword evidence="1" id="KW-0805">Transcription regulation</keyword>
<dbReference type="InterPro" id="IPR036388">
    <property type="entry name" value="WH-like_DNA-bd_sf"/>
</dbReference>
<dbReference type="Gene3D" id="3.30.450.40">
    <property type="match status" value="1"/>
</dbReference>
<dbReference type="InterPro" id="IPR014757">
    <property type="entry name" value="Tscrpt_reg_IclR_C"/>
</dbReference>
<dbReference type="Proteomes" id="UP001501736">
    <property type="component" value="Unassembled WGS sequence"/>
</dbReference>
<evidence type="ECO:0000256" key="2">
    <source>
        <dbReference type="ARBA" id="ARBA00023125"/>
    </source>
</evidence>
<dbReference type="SUPFAM" id="SSF46785">
    <property type="entry name" value="Winged helix' DNA-binding domain"/>
    <property type="match status" value="1"/>
</dbReference>
<dbReference type="PROSITE" id="PS51078">
    <property type="entry name" value="ICLR_ED"/>
    <property type="match status" value="1"/>
</dbReference>
<dbReference type="Pfam" id="PF09339">
    <property type="entry name" value="HTH_IclR"/>
    <property type="match status" value="1"/>
</dbReference>
<dbReference type="SMART" id="SM00346">
    <property type="entry name" value="HTH_ICLR"/>
    <property type="match status" value="1"/>
</dbReference>